<dbReference type="Proteomes" id="UP000012062">
    <property type="component" value="Unassembled WGS sequence"/>
</dbReference>
<keyword evidence="2" id="KW-1185">Reference proteome</keyword>
<evidence type="ECO:0000313" key="2">
    <source>
        <dbReference type="Proteomes" id="UP000012062"/>
    </source>
</evidence>
<proteinExistence type="predicted"/>
<dbReference type="EMBL" id="CAUM01000041">
    <property type="protein sequence ID" value="CCV04682.1"/>
    <property type="molecule type" value="Genomic_DNA"/>
</dbReference>
<accession>M5EJY9</accession>
<name>M5EJY9_9HYPH</name>
<evidence type="ECO:0000313" key="1">
    <source>
        <dbReference type="EMBL" id="CCV04682.1"/>
    </source>
</evidence>
<sequence length="86" mass="9881">MSGGQPFAPGERVRLLRLEDEFFSGMEMDPEDVTRLKSLVGLTWTVEDFHAEPGTVELVFTHAPGDPSPLDWEWVWVPPEWIERVE</sequence>
<comment type="caution">
    <text evidence="1">The sequence shown here is derived from an EMBL/GenBank/DDBJ whole genome shotgun (WGS) entry which is preliminary data.</text>
</comment>
<reference evidence="1 2" key="1">
    <citation type="submission" date="2013-02" db="EMBL/GenBank/DDBJ databases">
        <authorList>
            <person name="Genoscope - CEA"/>
        </authorList>
    </citation>
    <scope>NUCLEOTIDE SEQUENCE [LARGE SCALE GENOMIC DNA]</scope>
    <source>
        <strain evidence="1 2">STM 2683</strain>
    </source>
</reference>
<organism evidence="1 2">
    <name type="scientific">Mesorhizobium metallidurans STM 2683</name>
    <dbReference type="NCBI Taxonomy" id="1297569"/>
    <lineage>
        <taxon>Bacteria</taxon>
        <taxon>Pseudomonadati</taxon>
        <taxon>Pseudomonadota</taxon>
        <taxon>Alphaproteobacteria</taxon>
        <taxon>Hyphomicrobiales</taxon>
        <taxon>Phyllobacteriaceae</taxon>
        <taxon>Mesorhizobium</taxon>
    </lineage>
</organism>
<dbReference type="AlphaFoldDB" id="M5EJY9"/>
<dbReference type="STRING" id="1297569.MESS2_1350018"/>
<protein>
    <submittedName>
        <fullName evidence="1">Uncharacterized protein</fullName>
    </submittedName>
</protein>
<gene>
    <name evidence="1" type="ORF">MESS2_1350018</name>
</gene>